<sequence>MIATENPPTGQWAAGYNNNWGESVIASTSRYECYPGQRTAAKCKVRQGASSEGNAGASVLLEYRDQDGQLVSRFEGNRVMSASKNRVYDSNVVGIAPAGAATINIAGNGIRYRQNKILFVDDFEWDHVVAAIGLDHEAEYRLTLQVSDSAGRTAIWRGFIGDHSVFFTSKPYAIFAMEGVSPRVDATSGEIRIPPQAFVVEGTDATVMIASGELRTPLVGFSAPPEYIDGLATVVLSGDLRQIQRSYVAEPEAIDSNGLSILNGTIAKILISTAMVPEGIDGSTTIQSGSLI</sequence>
<protein>
    <submittedName>
        <fullName evidence="1">Uncharacterized protein</fullName>
    </submittedName>
</protein>
<reference evidence="1 2" key="1">
    <citation type="submission" date="2015-03" db="EMBL/GenBank/DDBJ databases">
        <title>Draft genome of Stenotrophomonas maltophila isolated from urine specimen.</title>
        <authorList>
            <person name="Murugan N."/>
            <person name="Malathi J."/>
            <person name="Umashankar V."/>
            <person name="Madhavan H."/>
        </authorList>
    </citation>
    <scope>NUCLEOTIDE SEQUENCE [LARGE SCALE GENOMIC DNA]</scope>
    <source>
        <strain evidence="1 2">JMNMN1</strain>
    </source>
</reference>
<proteinExistence type="predicted"/>
<accession>A0A0F5ZMP2</accession>
<evidence type="ECO:0000313" key="2">
    <source>
        <dbReference type="Proteomes" id="UP000243478"/>
    </source>
</evidence>
<dbReference type="EMBL" id="JZRZ01000024">
    <property type="protein sequence ID" value="KKD56996.1"/>
    <property type="molecule type" value="Genomic_DNA"/>
</dbReference>
<dbReference type="Proteomes" id="UP000243478">
    <property type="component" value="Unassembled WGS sequence"/>
</dbReference>
<gene>
    <name evidence="1" type="ORF">VM57_15325</name>
</gene>
<evidence type="ECO:0000313" key="1">
    <source>
        <dbReference type="EMBL" id="KKD56996.1"/>
    </source>
</evidence>
<comment type="caution">
    <text evidence="1">The sequence shown here is derived from an EMBL/GenBank/DDBJ whole genome shotgun (WGS) entry which is preliminary data.</text>
</comment>
<organism evidence="1 2">
    <name type="scientific">Stenotrophomonas maltophilia</name>
    <name type="common">Pseudomonas maltophilia</name>
    <name type="synonym">Xanthomonas maltophilia</name>
    <dbReference type="NCBI Taxonomy" id="40324"/>
    <lineage>
        <taxon>Bacteria</taxon>
        <taxon>Pseudomonadati</taxon>
        <taxon>Pseudomonadota</taxon>
        <taxon>Gammaproteobacteria</taxon>
        <taxon>Lysobacterales</taxon>
        <taxon>Lysobacteraceae</taxon>
        <taxon>Stenotrophomonas</taxon>
        <taxon>Stenotrophomonas maltophilia group</taxon>
    </lineage>
</organism>
<dbReference type="PATRIC" id="fig|40324.63.peg.5664"/>
<name>A0A0F5ZMP2_STEMA</name>
<dbReference type="AlphaFoldDB" id="A0A0F5ZMP2"/>